<feature type="chain" id="PRO_5045291308" evidence="1">
    <location>
        <begin position="27"/>
        <end position="176"/>
    </location>
</feature>
<keyword evidence="3" id="KW-1185">Reference proteome</keyword>
<gene>
    <name evidence="2" type="ORF">MKP05_17730</name>
</gene>
<dbReference type="Gene3D" id="2.60.40.1880">
    <property type="entry name" value="Invasion associated locus B (IalB) protein"/>
    <property type="match status" value="1"/>
</dbReference>
<sequence length="176" mass="18695">MSNRSTRFLCLAGLLSLLALAPPAFAQQASPGDANADVTTEQFRDWEVICPREASAGICTMSQVVNNPDSDQPLMRVIMAYPPQLEGPAMTFLLPLGVHLASGLQLSVDGVEPAQFPYQTCLQQGCRADLPVEPALLQALRGGSAATLSLIGPRGDRMDLDISLMGFTDANARIAP</sequence>
<dbReference type="Pfam" id="PF06776">
    <property type="entry name" value="IalB"/>
    <property type="match status" value="1"/>
</dbReference>
<comment type="caution">
    <text evidence="2">The sequence shown here is derived from an EMBL/GenBank/DDBJ whole genome shotgun (WGS) entry which is preliminary data.</text>
</comment>
<accession>A0ABS9RYK1</accession>
<dbReference type="EMBL" id="JAKVPY010000026">
    <property type="protein sequence ID" value="MCH4564942.1"/>
    <property type="molecule type" value="Genomic_DNA"/>
</dbReference>
<feature type="signal peptide" evidence="1">
    <location>
        <begin position="1"/>
        <end position="26"/>
    </location>
</feature>
<dbReference type="InterPro" id="IPR038696">
    <property type="entry name" value="IalB_sf"/>
</dbReference>
<reference evidence="2 3" key="1">
    <citation type="submission" date="2022-02" db="EMBL/GenBank/DDBJ databases">
        <title>Halomonas fukangensis sp. nov., a halophilic bacterium isolated from a bulk soil of Kalidium foliatum at Fukang.</title>
        <authorList>
            <person name="Huang Y."/>
        </authorList>
    </citation>
    <scope>NUCLEOTIDE SEQUENCE [LARGE SCALE GENOMIC DNA]</scope>
    <source>
        <strain evidence="2 3">EGI 63088</strain>
    </source>
</reference>
<dbReference type="Proteomes" id="UP001202117">
    <property type="component" value="Unassembled WGS sequence"/>
</dbReference>
<evidence type="ECO:0000313" key="3">
    <source>
        <dbReference type="Proteomes" id="UP001202117"/>
    </source>
</evidence>
<protein>
    <submittedName>
        <fullName evidence="2">Invasion associated locus B family protein</fullName>
    </submittedName>
</protein>
<proteinExistence type="predicted"/>
<dbReference type="InterPro" id="IPR010642">
    <property type="entry name" value="Invasion_prot_B"/>
</dbReference>
<evidence type="ECO:0000256" key="1">
    <source>
        <dbReference type="SAM" id="SignalP"/>
    </source>
</evidence>
<organism evidence="2 3">
    <name type="scientific">Halomonas flagellata</name>
    <dbReference type="NCBI Taxonomy" id="2920385"/>
    <lineage>
        <taxon>Bacteria</taxon>
        <taxon>Pseudomonadati</taxon>
        <taxon>Pseudomonadota</taxon>
        <taxon>Gammaproteobacteria</taxon>
        <taxon>Oceanospirillales</taxon>
        <taxon>Halomonadaceae</taxon>
        <taxon>Halomonas</taxon>
    </lineage>
</organism>
<evidence type="ECO:0000313" key="2">
    <source>
        <dbReference type="EMBL" id="MCH4564942.1"/>
    </source>
</evidence>
<dbReference type="RefSeq" id="WP_240569500.1">
    <property type="nucleotide sequence ID" value="NZ_JAKVPY010000026.1"/>
</dbReference>
<name>A0ABS9RYK1_9GAMM</name>
<keyword evidence="1" id="KW-0732">Signal</keyword>